<name>J4D9G5_THEOR</name>
<evidence type="ECO:0000313" key="1">
    <source>
        <dbReference type="EMBL" id="BAM41370.1"/>
    </source>
</evidence>
<reference evidence="1 2" key="1">
    <citation type="journal article" date="2012" name="MBio">
        <title>Comparative genome analysis of three eukaryotic parasites with differing abilities to transform leukocytes reveals key mediators of Theileria-induced leukocyte transformation.</title>
        <authorList>
            <person name="Hayashida K."/>
            <person name="Hara Y."/>
            <person name="Abe T."/>
            <person name="Yamasaki C."/>
            <person name="Toyoda A."/>
            <person name="Kosuge T."/>
            <person name="Suzuki Y."/>
            <person name="Sato Y."/>
            <person name="Kawashima S."/>
            <person name="Katayama T."/>
            <person name="Wakaguri H."/>
            <person name="Inoue N."/>
            <person name="Homma K."/>
            <person name="Tada-Umezaki M."/>
            <person name="Yagi Y."/>
            <person name="Fujii Y."/>
            <person name="Habara T."/>
            <person name="Kanehisa M."/>
            <person name="Watanabe H."/>
            <person name="Ito K."/>
            <person name="Gojobori T."/>
            <person name="Sugawara H."/>
            <person name="Imanishi T."/>
            <person name="Weir W."/>
            <person name="Gardner M."/>
            <person name="Pain A."/>
            <person name="Shiels B."/>
            <person name="Hattori M."/>
            <person name="Nene V."/>
            <person name="Sugimoto C."/>
        </authorList>
    </citation>
    <scope>NUCLEOTIDE SEQUENCE [LARGE SCALE GENOMIC DNA]</scope>
    <source>
        <strain evidence="1 2">Shintoku</strain>
    </source>
</reference>
<protein>
    <submittedName>
        <fullName evidence="1">Uncharacterized protein</fullName>
    </submittedName>
</protein>
<sequence length="299" mass="34277">MDEKEFLIRFNETLLNINRQLSAMSADLNNINSRFMKLCRYVRTLDEMAVKRNSESAYNISCVNPYINYESDSGEYVTLDDIKGNEESIREISGMYKEKFKPILYGAEDDIFSVGGNYIEATTLEINNMRNSRTINGGIDNIGDNEYHERAEKEEAGMNESSVKNQNRYVSVSLYNFIQLSHFADKATVTCRVEVELNNDLTQIQSLRKLCILSRMKDGAREFGKINELLNIEKMVMCLLRKIKLDFKDDFIDYSDANRFLKEFEDFVELKCATLNGLKDKSRISSEGCVAEVNGSATT</sequence>
<dbReference type="OrthoDB" id="10440707at2759"/>
<dbReference type="GeneID" id="20715796"/>
<dbReference type="Proteomes" id="UP000003786">
    <property type="component" value="Chromosome 3"/>
</dbReference>
<evidence type="ECO:0000313" key="2">
    <source>
        <dbReference type="Proteomes" id="UP000003786"/>
    </source>
</evidence>
<dbReference type="VEuPathDB" id="PiroplasmaDB:TOT_030000632"/>
<accession>J4D9G5</accession>
<dbReference type="AlphaFoldDB" id="J4D9G5"/>
<keyword evidence="2" id="KW-1185">Reference proteome</keyword>
<dbReference type="RefSeq" id="XP_009691671.1">
    <property type="nucleotide sequence ID" value="XM_009693376.1"/>
</dbReference>
<proteinExistence type="predicted"/>
<dbReference type="KEGG" id="tot:TOT_030000632"/>
<organism evidence="1 2">
    <name type="scientific">Theileria orientalis strain Shintoku</name>
    <dbReference type="NCBI Taxonomy" id="869250"/>
    <lineage>
        <taxon>Eukaryota</taxon>
        <taxon>Sar</taxon>
        <taxon>Alveolata</taxon>
        <taxon>Apicomplexa</taxon>
        <taxon>Aconoidasida</taxon>
        <taxon>Piroplasmida</taxon>
        <taxon>Theileriidae</taxon>
        <taxon>Theileria</taxon>
    </lineage>
</organism>
<gene>
    <name evidence="1" type="ORF">TOT_030000632</name>
</gene>
<dbReference type="EMBL" id="AP011948">
    <property type="protein sequence ID" value="BAM41370.1"/>
    <property type="molecule type" value="Genomic_DNA"/>
</dbReference>